<keyword evidence="12" id="KW-1185">Reference proteome</keyword>
<keyword evidence="10" id="KW-0325">Glycoprotein</keyword>
<dbReference type="FunFam" id="3.80.10.10:FF:000111">
    <property type="entry name" value="LRR receptor-like serine/threonine-protein kinase ERECTA"/>
    <property type="match status" value="1"/>
</dbReference>
<dbReference type="Gene3D" id="3.80.10.10">
    <property type="entry name" value="Ribonuclease Inhibitor"/>
    <property type="match status" value="1"/>
</dbReference>
<proteinExistence type="inferred from homology"/>
<evidence type="ECO:0000256" key="9">
    <source>
        <dbReference type="ARBA" id="ARBA00023170"/>
    </source>
</evidence>
<evidence type="ECO:0000256" key="6">
    <source>
        <dbReference type="ARBA" id="ARBA00022737"/>
    </source>
</evidence>
<evidence type="ECO:0000313" key="12">
    <source>
        <dbReference type="Proteomes" id="UP001161247"/>
    </source>
</evidence>
<evidence type="ECO:0000256" key="7">
    <source>
        <dbReference type="ARBA" id="ARBA00022989"/>
    </source>
</evidence>
<keyword evidence="6" id="KW-0677">Repeat</keyword>
<keyword evidence="3" id="KW-0433">Leucine-rich repeat</keyword>
<dbReference type="InterPro" id="IPR051716">
    <property type="entry name" value="Plant_RL_S/T_kinase"/>
</dbReference>
<evidence type="ECO:0000313" key="11">
    <source>
        <dbReference type="EMBL" id="CAI9093635.1"/>
    </source>
</evidence>
<keyword evidence="5" id="KW-0732">Signal</keyword>
<dbReference type="PANTHER" id="PTHR48053">
    <property type="entry name" value="LEUCINE RICH REPEAT FAMILY PROTEIN, EXPRESSED"/>
    <property type="match status" value="1"/>
</dbReference>
<accession>A0AAV1CDS0</accession>
<name>A0AAV1CDS0_OLDCO</name>
<gene>
    <name evidence="11" type="ORF">OLC1_LOCUS4995</name>
</gene>
<dbReference type="InterPro" id="IPR032675">
    <property type="entry name" value="LRR_dom_sf"/>
</dbReference>
<evidence type="ECO:0000256" key="10">
    <source>
        <dbReference type="ARBA" id="ARBA00023180"/>
    </source>
</evidence>
<organism evidence="11 12">
    <name type="scientific">Oldenlandia corymbosa var. corymbosa</name>
    <dbReference type="NCBI Taxonomy" id="529605"/>
    <lineage>
        <taxon>Eukaryota</taxon>
        <taxon>Viridiplantae</taxon>
        <taxon>Streptophyta</taxon>
        <taxon>Embryophyta</taxon>
        <taxon>Tracheophyta</taxon>
        <taxon>Spermatophyta</taxon>
        <taxon>Magnoliopsida</taxon>
        <taxon>eudicotyledons</taxon>
        <taxon>Gunneridae</taxon>
        <taxon>Pentapetalae</taxon>
        <taxon>asterids</taxon>
        <taxon>lamiids</taxon>
        <taxon>Gentianales</taxon>
        <taxon>Rubiaceae</taxon>
        <taxon>Rubioideae</taxon>
        <taxon>Spermacoceae</taxon>
        <taxon>Hedyotis-Oldenlandia complex</taxon>
        <taxon>Oldenlandia</taxon>
    </lineage>
</organism>
<evidence type="ECO:0000256" key="5">
    <source>
        <dbReference type="ARBA" id="ARBA00022729"/>
    </source>
</evidence>
<keyword evidence="9" id="KW-0675">Receptor</keyword>
<evidence type="ECO:0000256" key="4">
    <source>
        <dbReference type="ARBA" id="ARBA00022692"/>
    </source>
</evidence>
<evidence type="ECO:0000256" key="3">
    <source>
        <dbReference type="ARBA" id="ARBA00022614"/>
    </source>
</evidence>
<evidence type="ECO:0000256" key="1">
    <source>
        <dbReference type="ARBA" id="ARBA00004479"/>
    </source>
</evidence>
<sequence>MSFWKLKDLMILDLASNSFNGSLPREIGHLKAAIIIDLSGNHISGSIPNTLGALQNLQNLSITNNQLEGSLPESLGNMLSLISLNLSHNYLSGLIPKSLETIRSLQVFDVSSNRLIGEIPSGECFRNFTGKSFINNVALCGDPHSDFYLGYRYFVMHLFGVSKKEQVIDPKLFREEDERFNSHELIPRCVLMIMEVALNCVRESPKERLTISEIVDSLKKIERRYTSFHGQGGTQLKYVDLG</sequence>
<keyword evidence="8" id="KW-0472">Membrane</keyword>
<protein>
    <submittedName>
        <fullName evidence="11">OLC1v1029184C1</fullName>
    </submittedName>
</protein>
<dbReference type="AlphaFoldDB" id="A0AAV1CDS0"/>
<comment type="subcellular location">
    <subcellularLocation>
        <location evidence="1">Membrane</location>
        <topology evidence="1">Single-pass type I membrane protein</topology>
    </subcellularLocation>
</comment>
<dbReference type="GO" id="GO:0016020">
    <property type="term" value="C:membrane"/>
    <property type="evidence" value="ECO:0007669"/>
    <property type="project" value="UniProtKB-SubCell"/>
</dbReference>
<dbReference type="Pfam" id="PF00560">
    <property type="entry name" value="LRR_1"/>
    <property type="match status" value="2"/>
</dbReference>
<keyword evidence="4" id="KW-0812">Transmembrane</keyword>
<dbReference type="SUPFAM" id="SSF52058">
    <property type="entry name" value="L domain-like"/>
    <property type="match status" value="1"/>
</dbReference>
<evidence type="ECO:0000256" key="2">
    <source>
        <dbReference type="ARBA" id="ARBA00009592"/>
    </source>
</evidence>
<dbReference type="PANTHER" id="PTHR48053:SF47">
    <property type="entry name" value="RECEPTOR KINASE-LIKE PROTEIN XA21"/>
    <property type="match status" value="1"/>
</dbReference>
<dbReference type="Pfam" id="PF13855">
    <property type="entry name" value="LRR_8"/>
    <property type="match status" value="1"/>
</dbReference>
<reference evidence="11" key="1">
    <citation type="submission" date="2023-03" db="EMBL/GenBank/DDBJ databases">
        <authorList>
            <person name="Julca I."/>
        </authorList>
    </citation>
    <scope>NUCLEOTIDE SEQUENCE</scope>
</reference>
<comment type="similarity">
    <text evidence="2">Belongs to the RLP family.</text>
</comment>
<dbReference type="InterPro" id="IPR001611">
    <property type="entry name" value="Leu-rich_rpt"/>
</dbReference>
<keyword evidence="7" id="KW-1133">Transmembrane helix</keyword>
<evidence type="ECO:0000256" key="8">
    <source>
        <dbReference type="ARBA" id="ARBA00023136"/>
    </source>
</evidence>
<dbReference type="EMBL" id="OX459119">
    <property type="protein sequence ID" value="CAI9093635.1"/>
    <property type="molecule type" value="Genomic_DNA"/>
</dbReference>
<dbReference type="Proteomes" id="UP001161247">
    <property type="component" value="Chromosome 2"/>
</dbReference>